<dbReference type="AlphaFoldDB" id="A0AAW4N983"/>
<feature type="transmembrane region" description="Helical" evidence="1">
    <location>
        <begin position="26"/>
        <end position="45"/>
    </location>
</feature>
<proteinExistence type="predicted"/>
<comment type="caution">
    <text evidence="2">The sequence shown here is derived from an EMBL/GenBank/DDBJ whole genome shotgun (WGS) entry which is preliminary data.</text>
</comment>
<name>A0AAW4N983_9BACT</name>
<organism evidence="2 3">
    <name type="scientific">Segatella copri</name>
    <dbReference type="NCBI Taxonomy" id="165179"/>
    <lineage>
        <taxon>Bacteria</taxon>
        <taxon>Pseudomonadati</taxon>
        <taxon>Bacteroidota</taxon>
        <taxon>Bacteroidia</taxon>
        <taxon>Bacteroidales</taxon>
        <taxon>Prevotellaceae</taxon>
        <taxon>Segatella</taxon>
    </lineage>
</organism>
<evidence type="ECO:0000256" key="1">
    <source>
        <dbReference type="SAM" id="Phobius"/>
    </source>
</evidence>
<gene>
    <name evidence="2" type="ORF">KSW82_13655</name>
</gene>
<keyword evidence="1" id="KW-1133">Transmembrane helix</keyword>
<keyword evidence="1" id="KW-0472">Membrane</keyword>
<protein>
    <submittedName>
        <fullName evidence="2">Uncharacterized protein</fullName>
    </submittedName>
</protein>
<dbReference type="Proteomes" id="UP001196765">
    <property type="component" value="Unassembled WGS sequence"/>
</dbReference>
<reference evidence="2" key="1">
    <citation type="submission" date="2021-06" db="EMBL/GenBank/DDBJ databases">
        <title>Collection of gut derived symbiotic bacterial strains cultured from healthy donors.</title>
        <authorList>
            <person name="Lin H."/>
            <person name="Littmann E."/>
            <person name="Pamer E.G."/>
        </authorList>
    </citation>
    <scope>NUCLEOTIDE SEQUENCE</scope>
    <source>
        <strain evidence="2">MSK.21.74</strain>
    </source>
</reference>
<sequence length="49" mass="5571">MSGNKDLRRAKHEAYQKKQAAKGEKVIKWIFIGLIVLGMLFAFYATSLV</sequence>
<accession>A0AAW4N983</accession>
<keyword evidence="1" id="KW-0812">Transmembrane</keyword>
<dbReference type="RefSeq" id="WP_217744973.1">
    <property type="nucleotide sequence ID" value="NZ_CP134816.1"/>
</dbReference>
<evidence type="ECO:0000313" key="2">
    <source>
        <dbReference type="EMBL" id="MBV3388780.1"/>
    </source>
</evidence>
<dbReference type="EMBL" id="JAHOEI010000072">
    <property type="protein sequence ID" value="MBV3388780.1"/>
    <property type="molecule type" value="Genomic_DNA"/>
</dbReference>
<evidence type="ECO:0000313" key="3">
    <source>
        <dbReference type="Proteomes" id="UP001196765"/>
    </source>
</evidence>